<dbReference type="Pfam" id="PF24793">
    <property type="entry name" value="GINT1_N"/>
    <property type="match status" value="1"/>
</dbReference>
<reference evidence="2 3" key="1">
    <citation type="submission" date="2020-08" db="EMBL/GenBank/DDBJ databases">
        <title>Genomic Encyclopedia of Type Strains, Phase IV (KMG-IV): sequencing the most valuable type-strain genomes for metagenomic binning, comparative biology and taxonomic classification.</title>
        <authorList>
            <person name="Goeker M."/>
        </authorList>
    </citation>
    <scope>NUCLEOTIDE SEQUENCE [LARGE SCALE GENOMIC DNA]</scope>
    <source>
        <strain evidence="2 3">DSM 25966</strain>
    </source>
</reference>
<gene>
    <name evidence="2" type="ORF">GGR25_003292</name>
</gene>
<dbReference type="SUPFAM" id="SSF75005">
    <property type="entry name" value="Arabinanase/levansucrase/invertase"/>
    <property type="match status" value="1"/>
</dbReference>
<dbReference type="AlphaFoldDB" id="A0A840ARW0"/>
<organism evidence="2 3">
    <name type="scientific">Kaistia hirudinis</name>
    <dbReference type="NCBI Taxonomy" id="1293440"/>
    <lineage>
        <taxon>Bacteria</taxon>
        <taxon>Pseudomonadati</taxon>
        <taxon>Pseudomonadota</taxon>
        <taxon>Alphaproteobacteria</taxon>
        <taxon>Hyphomicrobiales</taxon>
        <taxon>Kaistiaceae</taxon>
        <taxon>Kaistia</taxon>
    </lineage>
</organism>
<dbReference type="RefSeq" id="WP_183399888.1">
    <property type="nucleotide sequence ID" value="NZ_JACIDS010000004.1"/>
</dbReference>
<dbReference type="InterPro" id="IPR023296">
    <property type="entry name" value="Glyco_hydro_beta-prop_sf"/>
</dbReference>
<dbReference type="Proteomes" id="UP000553963">
    <property type="component" value="Unassembled WGS sequence"/>
</dbReference>
<keyword evidence="3" id="KW-1185">Reference proteome</keyword>
<dbReference type="EMBL" id="JACIDS010000004">
    <property type="protein sequence ID" value="MBB3932234.1"/>
    <property type="molecule type" value="Genomic_DNA"/>
</dbReference>
<name>A0A840ARW0_9HYPH</name>
<feature type="domain" description="Glucosamine inositolphosphorylceramide transferase 1 N-terminal" evidence="1">
    <location>
        <begin position="251"/>
        <end position="452"/>
    </location>
</feature>
<protein>
    <recommendedName>
        <fullName evidence="1">Glucosamine inositolphosphorylceramide transferase 1 N-terminal domain-containing protein</fullName>
    </recommendedName>
</protein>
<dbReference type="InterPro" id="IPR056442">
    <property type="entry name" value="GINT1_N"/>
</dbReference>
<proteinExistence type="predicted"/>
<sequence>MLIEVRLDPAAVELWQSHLVARVAAMPGTGVRVVAAPGTARTPRGLARLLELERLISGGRPGGACESVAFETLRPFATASGLADLILDLTDAPASAATAPLLRLVCDGLPFGPGAADAVLASRSPVFETVLDDGASAAVLSRWHPAVETPHHAAAALDMLAGRAADMLAVEIRRLAAGRPVALGAAERPAHQSGSTSAFFLRALETRIAGRLARLLGRAPDWHVALRPRRGDGLPALGPEGFRRLADDGRRFYADPFLFEQGGETFLFVEEYPYATGRGILSLSRLAVDGTPSHPVPILEGPDHLSYPFVFEAEGAIWMIPETSARRTVELYRADPFPERWTFAATLIEGEDLADATLLRRDEGWWLFAAERARWASSWDTLVLWRADRLQGPWRPHPANPVLVDLTAARPGGRILDIGGKLVRPAQDCAGGYGARLAFAAIEQLDETGFQQAVLTRAKPFGRNSGLHSYDRTNRFEVIDLFGPR</sequence>
<accession>A0A840ARW0</accession>
<comment type="caution">
    <text evidence="2">The sequence shown here is derived from an EMBL/GenBank/DDBJ whole genome shotgun (WGS) entry which is preliminary data.</text>
</comment>
<evidence type="ECO:0000313" key="2">
    <source>
        <dbReference type="EMBL" id="MBB3932234.1"/>
    </source>
</evidence>
<evidence type="ECO:0000259" key="1">
    <source>
        <dbReference type="Pfam" id="PF24793"/>
    </source>
</evidence>
<evidence type="ECO:0000313" key="3">
    <source>
        <dbReference type="Proteomes" id="UP000553963"/>
    </source>
</evidence>